<dbReference type="InterPro" id="IPR011013">
    <property type="entry name" value="Gal_mutarotase_sf_dom"/>
</dbReference>
<dbReference type="InterPro" id="IPR005195">
    <property type="entry name" value="Glyco_hydro_65_M"/>
</dbReference>
<dbReference type="STRING" id="1121328.JWYL7_0331"/>
<feature type="domain" description="Glycoside hydrolase family 65 N-terminal" evidence="2">
    <location>
        <begin position="10"/>
        <end position="246"/>
    </location>
</feature>
<protein>
    <submittedName>
        <fullName evidence="4">Glycosyl hydrolase family 65, N-terminal domain</fullName>
    </submittedName>
    <submittedName>
        <fullName evidence="3">Kojibiose phosphorylase</fullName>
        <ecNumber evidence="3">2.4.1.230</ecNumber>
    </submittedName>
</protein>
<keyword evidence="6" id="KW-1185">Reference proteome</keyword>
<dbReference type="GO" id="GO:0033831">
    <property type="term" value="F:kojibiose phosphorylase activity"/>
    <property type="evidence" value="ECO:0007669"/>
    <property type="project" value="UniProtKB-EC"/>
</dbReference>
<proteinExistence type="predicted"/>
<evidence type="ECO:0000259" key="2">
    <source>
        <dbReference type="Pfam" id="PF03636"/>
    </source>
</evidence>
<dbReference type="OrthoDB" id="9758855at2"/>
<dbReference type="Gene3D" id="1.50.10.10">
    <property type="match status" value="1"/>
</dbReference>
<dbReference type="AlphaFoldDB" id="A0A150FNU0"/>
<keyword evidence="3" id="KW-0328">Glycosyltransferase</keyword>
<evidence type="ECO:0000313" key="6">
    <source>
        <dbReference type="Proteomes" id="UP000323392"/>
    </source>
</evidence>
<dbReference type="Proteomes" id="UP000323392">
    <property type="component" value="Unassembled WGS sequence"/>
</dbReference>
<evidence type="ECO:0000313" key="3">
    <source>
        <dbReference type="EMBL" id="KXZ39256.1"/>
    </source>
</evidence>
<dbReference type="GO" id="GO:0030246">
    <property type="term" value="F:carbohydrate binding"/>
    <property type="evidence" value="ECO:0007669"/>
    <property type="project" value="InterPro"/>
</dbReference>
<dbReference type="PATRIC" id="fig|1121328.3.peg.330"/>
<dbReference type="PANTHER" id="PTHR11051">
    <property type="entry name" value="GLYCOSYL HYDROLASE-RELATED"/>
    <property type="match status" value="1"/>
</dbReference>
<evidence type="ECO:0000313" key="5">
    <source>
        <dbReference type="Proteomes" id="UP000092605"/>
    </source>
</evidence>
<dbReference type="InterPro" id="IPR005196">
    <property type="entry name" value="Glyco_hydro_65_N"/>
</dbReference>
<accession>A0A150FNU0</accession>
<dbReference type="EMBL" id="FRBG01000006">
    <property type="protein sequence ID" value="SHK85852.1"/>
    <property type="molecule type" value="Genomic_DNA"/>
</dbReference>
<dbReference type="GO" id="GO:0005975">
    <property type="term" value="P:carbohydrate metabolic process"/>
    <property type="evidence" value="ECO:0007669"/>
    <property type="project" value="InterPro"/>
</dbReference>
<feature type="domain" description="Glycoside hydrolase family 65 central catalytic" evidence="1">
    <location>
        <begin position="301"/>
        <end position="508"/>
    </location>
</feature>
<dbReference type="InterPro" id="IPR008928">
    <property type="entry name" value="6-hairpin_glycosidase_sf"/>
</dbReference>
<comment type="caution">
    <text evidence="3">The sequence shown here is derived from an EMBL/GenBank/DDBJ whole genome shotgun (WGS) entry which is preliminary data.</text>
</comment>
<evidence type="ECO:0000313" key="4">
    <source>
        <dbReference type="EMBL" id="SHK85852.1"/>
    </source>
</evidence>
<reference evidence="4 6" key="2">
    <citation type="submission" date="2016-11" db="EMBL/GenBank/DDBJ databases">
        <authorList>
            <person name="Varghese N."/>
            <person name="Submissions S."/>
        </authorList>
    </citation>
    <scope>NUCLEOTIDE SEQUENCE [LARGE SCALE GENOMIC DNA]</scope>
    <source>
        <strain evidence="4 6">DSM 7308</strain>
    </source>
</reference>
<dbReference type="PANTHER" id="PTHR11051:SF8">
    <property type="entry name" value="PROTEIN-GLUCOSYLGALACTOSYLHYDROXYLYSINE GLUCOSIDASE"/>
    <property type="match status" value="1"/>
</dbReference>
<dbReference type="RefSeq" id="WP_066068097.1">
    <property type="nucleotide sequence ID" value="NZ_FRBG01000006.1"/>
</dbReference>
<gene>
    <name evidence="3" type="ORF">JWYL7_0331</name>
    <name evidence="4" type="ORF">SAMN05661008_01026</name>
</gene>
<dbReference type="Proteomes" id="UP000092605">
    <property type="component" value="Unassembled WGS sequence"/>
</dbReference>
<dbReference type="SUPFAM" id="SSF48208">
    <property type="entry name" value="Six-hairpin glycosidases"/>
    <property type="match status" value="1"/>
</dbReference>
<keyword evidence="3" id="KW-0808">Transferase</keyword>
<dbReference type="GO" id="GO:0004553">
    <property type="term" value="F:hydrolase activity, hydrolyzing O-glycosyl compounds"/>
    <property type="evidence" value="ECO:0007669"/>
    <property type="project" value="TreeGrafter"/>
</dbReference>
<reference evidence="3 5" key="1">
    <citation type="submission" date="2016-02" db="EMBL/GenBank/DDBJ databases">
        <title>Draft genome sequence for Clostridium paradoxum JW-YL-7.</title>
        <authorList>
            <person name="Utturkar S.M."/>
            <person name="Lancaster A."/>
            <person name="Poole F.L."/>
            <person name="Adams M.W."/>
            <person name="Brown S.D."/>
        </authorList>
    </citation>
    <scope>NUCLEOTIDE SEQUENCE [LARGE SCALE GENOMIC DNA]</scope>
    <source>
        <strain evidence="3 5">JW-YL-7</strain>
    </source>
</reference>
<keyword evidence="4" id="KW-0378">Hydrolase</keyword>
<dbReference type="InterPro" id="IPR037018">
    <property type="entry name" value="GH65_N"/>
</dbReference>
<dbReference type="SUPFAM" id="SSF74650">
    <property type="entry name" value="Galactose mutarotase-like"/>
    <property type="match status" value="1"/>
</dbReference>
<dbReference type="InterPro" id="IPR012341">
    <property type="entry name" value="6hp_glycosidase-like_sf"/>
</dbReference>
<sequence length="517" mass="60742">MDRFWNVELNKYNSKENAKYETIFTLANGYRGLRGKNNFSKIGEKGNFIAGIFDQNTAQVTELVNCQDPLVLNFYVDNELIDIDKCEILDFNRKLNMYEGVLYSSYKLKLDSNRIVQIDCERFVSRKNVHRWAEKYTLRPVNFKSKMFIENIIDGTVVNSCNDPINLTKHFNVIDKLDLKPGLALLTKTIDKGIYIVESTRIYADDLFKTRKFIELGEKVREVYEFFVEEGEEYTIYKYGCTYTSKDTKEDIVSVCKSELKDFQTIGYDKEKEQHLQEWKKLWNSMDIRIKGDDIAQVGIRFNMFQLASCAYEKDYTVSIGAKGLHGEGYKGHVFWDTEIFMIPFFTYTNPEIAKALLMYRYNTLCGARKNASLNGFKGSQFPWESADDGTEVTPKWGVDYDGNPVRIWTGDEEYHINADIAFAIWEYFRATKDEEFLINYGSEIVLDTAKFWNSRLEYNQKYDRYEINKVIGPDEFHEHVNNNVYTNYLAKWNMNKAIEISRWLKEKDFVKFKNLC</sequence>
<name>A0A150FNU0_CLOPD</name>
<dbReference type="Pfam" id="PF03632">
    <property type="entry name" value="Glyco_hydro_65m"/>
    <property type="match status" value="1"/>
</dbReference>
<evidence type="ECO:0000259" key="1">
    <source>
        <dbReference type="Pfam" id="PF03632"/>
    </source>
</evidence>
<dbReference type="EMBL" id="LSFY01000001">
    <property type="protein sequence ID" value="KXZ39256.1"/>
    <property type="molecule type" value="Genomic_DNA"/>
</dbReference>
<organism evidence="3 5">
    <name type="scientific">Alkalithermobacter thermoalcaliphilus JW-YL-7 = DSM 7308</name>
    <dbReference type="NCBI Taxonomy" id="1121328"/>
    <lineage>
        <taxon>Bacteria</taxon>
        <taxon>Bacillati</taxon>
        <taxon>Bacillota</taxon>
        <taxon>Clostridia</taxon>
        <taxon>Peptostreptococcales</taxon>
        <taxon>Tepidibacteraceae</taxon>
        <taxon>Alkalithermobacter</taxon>
    </lineage>
</organism>
<dbReference type="EC" id="2.4.1.230" evidence="3"/>
<dbReference type="Gene3D" id="2.70.98.40">
    <property type="entry name" value="Glycoside hydrolase, family 65, N-terminal domain"/>
    <property type="match status" value="1"/>
</dbReference>
<dbReference type="Pfam" id="PF03636">
    <property type="entry name" value="Glyco_hydro_65N"/>
    <property type="match status" value="1"/>
</dbReference>